<dbReference type="Proteomes" id="UP001189429">
    <property type="component" value="Unassembled WGS sequence"/>
</dbReference>
<sequence length="188" mass="20154">MARGPAPLASPAGPSTDGAGDALVGGRRGRQRALQFYIARVASWNEKGPIYFELENGALQRARTWEVAEHRPKGKRSNEAKNNLSWATKAATATETARRGARGHGGARLSAEKDLAWRGYLAAARSRRSGQLFFLRRRGPEVIFAPVHLAVGVGPAGQTVYILNSTASFGVAKGLLFITVADWNMGSP</sequence>
<reference evidence="2" key="1">
    <citation type="submission" date="2023-10" db="EMBL/GenBank/DDBJ databases">
        <authorList>
            <person name="Chen Y."/>
            <person name="Shah S."/>
            <person name="Dougan E. K."/>
            <person name="Thang M."/>
            <person name="Chan C."/>
        </authorList>
    </citation>
    <scope>NUCLEOTIDE SEQUENCE [LARGE SCALE GENOMIC DNA]</scope>
</reference>
<dbReference type="EMBL" id="CAUYUJ010001176">
    <property type="protein sequence ID" value="CAK0794627.1"/>
    <property type="molecule type" value="Genomic_DNA"/>
</dbReference>
<organism evidence="2 3">
    <name type="scientific">Prorocentrum cordatum</name>
    <dbReference type="NCBI Taxonomy" id="2364126"/>
    <lineage>
        <taxon>Eukaryota</taxon>
        <taxon>Sar</taxon>
        <taxon>Alveolata</taxon>
        <taxon>Dinophyceae</taxon>
        <taxon>Prorocentrales</taxon>
        <taxon>Prorocentraceae</taxon>
        <taxon>Prorocentrum</taxon>
    </lineage>
</organism>
<evidence type="ECO:0000256" key="1">
    <source>
        <dbReference type="SAM" id="MobiDB-lite"/>
    </source>
</evidence>
<keyword evidence="3" id="KW-1185">Reference proteome</keyword>
<gene>
    <name evidence="2" type="ORF">PCOR1329_LOCUS4545</name>
</gene>
<proteinExistence type="predicted"/>
<accession>A0ABN9PSP0</accession>
<name>A0ABN9PSP0_9DINO</name>
<feature type="region of interest" description="Disordered" evidence="1">
    <location>
        <begin position="1"/>
        <end position="24"/>
    </location>
</feature>
<protein>
    <submittedName>
        <fullName evidence="2">Uncharacterized protein</fullName>
    </submittedName>
</protein>
<comment type="caution">
    <text evidence="2">The sequence shown here is derived from an EMBL/GenBank/DDBJ whole genome shotgun (WGS) entry which is preliminary data.</text>
</comment>
<feature type="non-terminal residue" evidence="2">
    <location>
        <position position="188"/>
    </location>
</feature>
<evidence type="ECO:0000313" key="3">
    <source>
        <dbReference type="Proteomes" id="UP001189429"/>
    </source>
</evidence>
<evidence type="ECO:0000313" key="2">
    <source>
        <dbReference type="EMBL" id="CAK0794627.1"/>
    </source>
</evidence>
<feature type="compositionally biased region" description="Low complexity" evidence="1">
    <location>
        <begin position="1"/>
        <end position="15"/>
    </location>
</feature>